<dbReference type="InterPro" id="IPR000100">
    <property type="entry name" value="RNase_P"/>
</dbReference>
<dbReference type="InterPro" id="IPR014721">
    <property type="entry name" value="Ribsml_uS5_D2-typ_fold_subgr"/>
</dbReference>
<keyword evidence="2 7" id="KW-0819">tRNA processing</keyword>
<dbReference type="EC" id="3.1.26.5" evidence="7 8"/>
<dbReference type="NCBIfam" id="TIGR00188">
    <property type="entry name" value="rnpA"/>
    <property type="match status" value="1"/>
</dbReference>
<evidence type="ECO:0000256" key="4">
    <source>
        <dbReference type="ARBA" id="ARBA00022759"/>
    </source>
</evidence>
<dbReference type="GO" id="GO:0030677">
    <property type="term" value="C:ribonuclease P complex"/>
    <property type="evidence" value="ECO:0007669"/>
    <property type="project" value="TreeGrafter"/>
</dbReference>
<protein>
    <recommendedName>
        <fullName evidence="7 8">Ribonuclease P protein component</fullName>
        <shortName evidence="7">RNase P protein</shortName>
        <shortName evidence="7">RNaseP protein</shortName>
        <ecNumber evidence="7 8">3.1.26.5</ecNumber>
    </recommendedName>
    <alternativeName>
        <fullName evidence="7">Protein C5</fullName>
    </alternativeName>
</protein>
<reference evidence="9 10" key="1">
    <citation type="submission" date="2019-05" db="EMBL/GenBank/DDBJ databases">
        <title>Genome sequence of Cellulomonas hominis strain CS1.</title>
        <authorList>
            <person name="Belmont J."/>
            <person name="Maclea K.S."/>
        </authorList>
    </citation>
    <scope>NUCLEOTIDE SEQUENCE [LARGE SCALE GENOMIC DNA]</scope>
    <source>
        <strain evidence="9 10">CS1</strain>
    </source>
</reference>
<dbReference type="GO" id="GO:0042781">
    <property type="term" value="F:3'-tRNA processing endoribonuclease activity"/>
    <property type="evidence" value="ECO:0007669"/>
    <property type="project" value="TreeGrafter"/>
</dbReference>
<keyword evidence="5 7" id="KW-0378">Hydrolase</keyword>
<dbReference type="GO" id="GO:0000049">
    <property type="term" value="F:tRNA binding"/>
    <property type="evidence" value="ECO:0007669"/>
    <property type="project" value="UniProtKB-UniRule"/>
</dbReference>
<evidence type="ECO:0000256" key="3">
    <source>
        <dbReference type="ARBA" id="ARBA00022722"/>
    </source>
</evidence>
<comment type="similarity">
    <text evidence="7">Belongs to the RnpA family.</text>
</comment>
<keyword evidence="6 7" id="KW-0694">RNA-binding</keyword>
<dbReference type="SUPFAM" id="SSF54211">
    <property type="entry name" value="Ribosomal protein S5 domain 2-like"/>
    <property type="match status" value="1"/>
</dbReference>
<dbReference type="AlphaFoldDB" id="A0A7Z8NS31"/>
<dbReference type="EMBL" id="SZYE01000001">
    <property type="protein sequence ID" value="TKR27449.1"/>
    <property type="molecule type" value="Genomic_DNA"/>
</dbReference>
<organism evidence="9 10">
    <name type="scientific">Cellulomonas hominis</name>
    <dbReference type="NCBI Taxonomy" id="156981"/>
    <lineage>
        <taxon>Bacteria</taxon>
        <taxon>Bacillati</taxon>
        <taxon>Actinomycetota</taxon>
        <taxon>Actinomycetes</taxon>
        <taxon>Micrococcales</taxon>
        <taxon>Cellulomonadaceae</taxon>
        <taxon>Cellulomonas</taxon>
    </lineage>
</organism>
<dbReference type="HAMAP" id="MF_00227">
    <property type="entry name" value="RNase_P"/>
    <property type="match status" value="1"/>
</dbReference>
<accession>A0A7Z8NS31</accession>
<name>A0A7Z8NS31_9CELL</name>
<dbReference type="Proteomes" id="UP000308121">
    <property type="component" value="Unassembled WGS sequence"/>
</dbReference>
<dbReference type="OrthoDB" id="196964at2"/>
<dbReference type="RefSeq" id="WP_154727675.1">
    <property type="nucleotide sequence ID" value="NZ_SZYE01000001.1"/>
</dbReference>
<keyword evidence="3 7" id="KW-0540">Nuclease</keyword>
<comment type="subunit">
    <text evidence="7">Consists of a catalytic RNA component (M1 or rnpB) and a protein subunit.</text>
</comment>
<evidence type="ECO:0000256" key="7">
    <source>
        <dbReference type="HAMAP-Rule" id="MF_00227"/>
    </source>
</evidence>
<evidence type="ECO:0000313" key="10">
    <source>
        <dbReference type="Proteomes" id="UP000308121"/>
    </source>
</evidence>
<comment type="catalytic activity">
    <reaction evidence="7">
        <text>Endonucleolytic cleavage of RNA, removing 5'-extranucleotides from tRNA precursor.</text>
        <dbReference type="EC" id="3.1.26.5"/>
    </reaction>
</comment>
<evidence type="ECO:0000256" key="8">
    <source>
        <dbReference type="NCBIfam" id="TIGR00188"/>
    </source>
</evidence>
<evidence type="ECO:0000313" key="9">
    <source>
        <dbReference type="EMBL" id="TKR27449.1"/>
    </source>
</evidence>
<dbReference type="InterPro" id="IPR020539">
    <property type="entry name" value="RNase_P_CS"/>
</dbReference>
<keyword evidence="4 7" id="KW-0255">Endonuclease</keyword>
<comment type="function">
    <text evidence="1 7">RNaseP catalyzes the removal of the 5'-leader sequence from pre-tRNA to produce the mature 5'-terminus. It can also cleave other RNA substrates such as 4.5S RNA. The protein component plays an auxiliary but essential role in vivo by binding to the 5'-leader sequence and broadening the substrate specificity of the ribozyme.</text>
</comment>
<sequence>MLPAAHRMRRSADFERAVRGGARAGRSTLVVHLVTRTDPGPGPAVGFVVSKGVGNAVTRNRVKRRLRALTGERLGALPPDADLVVRALAPSAGADYATLGRDLDGALRTASRRRAERAGASAGPGR</sequence>
<gene>
    <name evidence="7 9" type="primary">rnpA</name>
    <name evidence="9" type="ORF">FA014_00065</name>
</gene>
<dbReference type="PANTHER" id="PTHR33992:SF1">
    <property type="entry name" value="RIBONUCLEASE P PROTEIN COMPONENT"/>
    <property type="match status" value="1"/>
</dbReference>
<dbReference type="Gene3D" id="3.30.230.10">
    <property type="match status" value="1"/>
</dbReference>
<evidence type="ECO:0000256" key="5">
    <source>
        <dbReference type="ARBA" id="ARBA00022801"/>
    </source>
</evidence>
<dbReference type="PROSITE" id="PS00648">
    <property type="entry name" value="RIBONUCLEASE_P"/>
    <property type="match status" value="1"/>
</dbReference>
<dbReference type="GO" id="GO:0004526">
    <property type="term" value="F:ribonuclease P activity"/>
    <property type="evidence" value="ECO:0007669"/>
    <property type="project" value="UniProtKB-UniRule"/>
</dbReference>
<evidence type="ECO:0000256" key="1">
    <source>
        <dbReference type="ARBA" id="ARBA00002663"/>
    </source>
</evidence>
<proteinExistence type="inferred from homology"/>
<evidence type="ECO:0000256" key="6">
    <source>
        <dbReference type="ARBA" id="ARBA00022884"/>
    </source>
</evidence>
<dbReference type="GO" id="GO:0001682">
    <property type="term" value="P:tRNA 5'-leader removal"/>
    <property type="evidence" value="ECO:0007669"/>
    <property type="project" value="UniProtKB-UniRule"/>
</dbReference>
<comment type="caution">
    <text evidence="9">The sequence shown here is derived from an EMBL/GenBank/DDBJ whole genome shotgun (WGS) entry which is preliminary data.</text>
</comment>
<dbReference type="PANTHER" id="PTHR33992">
    <property type="entry name" value="RIBONUCLEASE P PROTEIN COMPONENT"/>
    <property type="match status" value="1"/>
</dbReference>
<dbReference type="Pfam" id="PF00825">
    <property type="entry name" value="Ribonuclease_P"/>
    <property type="match status" value="1"/>
</dbReference>
<evidence type="ECO:0000256" key="2">
    <source>
        <dbReference type="ARBA" id="ARBA00022694"/>
    </source>
</evidence>
<dbReference type="InterPro" id="IPR020568">
    <property type="entry name" value="Ribosomal_Su5_D2-typ_SF"/>
</dbReference>